<comment type="caution">
    <text evidence="7">Lacks conserved residue(s) required for the propagation of feature annotation.</text>
</comment>
<dbReference type="PANTHER" id="PTHR24270:SF62">
    <property type="entry name" value="LOW-DENSITY LIPOPROTEIN RECEPTOR-RELATED PROTEIN 2"/>
    <property type="match status" value="1"/>
</dbReference>
<dbReference type="PANTHER" id="PTHR24270">
    <property type="entry name" value="LOW-DENSITY LIPOPROTEIN RECEPTOR-RELATED"/>
    <property type="match status" value="1"/>
</dbReference>
<dbReference type="GO" id="GO:0005886">
    <property type="term" value="C:plasma membrane"/>
    <property type="evidence" value="ECO:0007669"/>
    <property type="project" value="TreeGrafter"/>
</dbReference>
<keyword evidence="9" id="KW-0449">Lipoprotein</keyword>
<sequence length="2644" mass="308774">MLNCKHFTSLKTHTDDGEVEVALIEKNSSKIIQYNGGVIFIYGELVVLKNLATGKWWCSNIYKTETYDIIPIRNENICTVDYEFKIKKEKSKINEFFFNGIKCSKSKNCSMILEEIDGYIVKGGYSDFNKDYFVYVTDSMAHSYMIINDFPLVIYITHDELREIRFTDLCKNYEDVSFDIGKKKCSLLDKKDCNDIKVQLSKTNVTFNANGNFTYKCVTTKYERYLRVYVEPTVNEINNLNEKIYHLYTFHKIHVILNEIYENIFINENKCENFPCENSDVIIRKNNEGKFIIQSESTFIKIKATKGNNEYYFNIENFINFNVLVENYLCFNKKSPTRMEIDNIVYSVCDHIYAKVLLDFPELEKDFIKISASPIENTIMTCSKNFKIGSRIMCKNFVYTDNCLNYQSDMLTKSFNEYRIKPKFFQFINGITCDDQFYKITTEIKTYHKKVQLNYMLLCNTQNNVRNNNPEVYSLNDQFYSCSLNKKNNCIKINALINKDELIFFDLSIVSMKCQMKNVKYFPAMIYVGMNYNDNSGIFSIMNTFDCTKLKDKCNQIIPKNVKSLHLKCPNSREYQIVYEIKKGITKFYKSIDIVQNSEESKNLILENIPVNNTLKFICINEDSFVYNEIISARIVLQHIRLYNNLAKITIDCSALSQDFQVESSFSKDCDKTKIDSCFSNQFNVEKNEKIFIIKTNVTKIETDLFFKCFDSKLVIGFELLADKPNSQITFDETTLKFEHFCKEDYFSFKKNDVTCNKLSSKGGICKQLGSFFYQSVRFFTVAPTSIICQYEYLKIEQDLVYEKCLKGIKCDNNCFDLSKKCNGIDDCLEKTDESECQNVKSIYPESATSYSIICDSYGDAINTIEFISNGTLVEKFESITNKHYKDFLFKIERRKLIMSFPSLEIVKNINKIICYNKYSHVINLLIKDVEIFETTFDKTNELEIYLESNDKLLFNEVDLCKRDANSKTCENRDYNVVESVKESDKKFIVYKFSKFFTRYKYGDENFNVIEIKKKTIYLKMIFKEVKRNLTRDSVFHLKEFCPDEYFYLIKDNLKCNKKNVETCKEIIEWSKDNPEIIKFLVEGTYKAGCESSNYKILTKDFKMCKSIDILCTKLNKCVSKKTIHDISSCLDENILSKHVYKFSNQKDGEVQLSCKNIDGKIEFMEGLHKHNPLPEYISENNKVYTVDVKNLQSITTFTCFGATKRRFVMNLQEIQDYNLLEVNINSFCTQNNVKIIDTTNNNSCQLNEYDCDNMLLSYNSKQWSELTFKYTGVYRIECTETYYQSRNSISLNCSDDNHHKCSEKSKKCIHKSLVCNGFKDCDNDETKECQNYVKQSATIPNVFQINCPEEVLDYNSIKLYEINKQLNSIQLIDLSNLKTINSFDEINELRYFVFNGQLFFTNKLPSTSDLYTCKYNQLNKVNSFFENNLFYKINMKQLSQLNFKCSNYKNIIRNSISICKEDECENKVNDQTKFKYIIKNNTQNDRFECWEENFAHIYEISIGSFEQIDELTVNIKRICERNSIFVIMIGQIECSKDNSKEFCTSIMKINEHNITMYKEQSFNIVCKSNQYDYNYPIDFKCPAGYYTCTTNKKCIKEELVKNLVDQCGDDSPEVLEIDTKIVYLSNENDVLIDCSSIEDDLQFRIGKKVICQNDDQCENMIRDGKNITLVNLQFNSLINNHFYCQSLTNPRTIKQFILKEVKENPEDNIYHLTKYCPSDFIEQIIQISNNENDKCKINDANDNKCEILNIVVNKAALTATISNTSIYKIVCQTKFFISSYNLAFGCNRQLFLCQKTNQCTKREEKCDGINKCDNDEIDCENILYISATMEKIFELPILQDGQLKRIDSDVFVEIDVFDKKVEKKLIYTKVGNQITIENIGENNVNNHLLSNTEQKFILQFVKKNTIKEVFIAIGQTIIIQCDKTIMTNFRKVFENTNLEEKMTVDFHIIRNGNSYKIKFKSSMISSIDCNDRHLSNTKYKFVYDEAYKMKLVERSKFIYKGFCESIHEIELNDEICEIENNEKNSQKSKDYFSIEDESKIIVFNIADSFTIKCRVNEIVKMETISSDCEIDYFKCPVNKKCFKSKEVYNEKLQCDESINIFEELYEIKTLPNETIKLFCSDLAPPYYILLGKYKICSSDNCKILKGYEGTYEFVPEFVITTKYSCKNEEKTKSFMLYKNEQVTKYNNQIAINSICTESINHFNILKKNELLCTNEPNKDFNKKCKDNGINLFESTIIFKQTTTSLILECVNDHFSYKTNIEIECSHPDYYHCKNKMCLKKENIFSLREQCNEEDLSIKNIHVSTNGEDVQILCGGVYDINEYVLYLGIKEICSKNSQCFDGIKRKNEFSFIIPSNILAISNVKLYCSLNNYDQSDKSFTFKNVQNNRTEEMLIRIDNLLPNGNQIMAINLYSKKTNKKCSNEPDFIINCETVGINLKIEKSIEFINTDNYTLEIFTNDFVTRLNYEFIDKNNHKNKNTYSDSSRNGNITGIIIGVLLLVIILVVILLIFIRKRKSRKHTYAVQYISNEIKNKTSSGKKKESSGKGFYKYSNIDCRLEKNNLELFNECNNMSIEDNVIIVNNESNYNNQMNERHSLVRAISKESNESITTPVMNLSLQESSYDAPTIQNECSTENILSSKTING</sequence>
<dbReference type="EMBL" id="MT070967">
    <property type="protein sequence ID" value="QOI16855.1"/>
    <property type="molecule type" value="mRNA"/>
</dbReference>
<dbReference type="CDD" id="cd00112">
    <property type="entry name" value="LDLa"/>
    <property type="match status" value="1"/>
</dbReference>
<keyword evidence="3" id="KW-0677">Repeat</keyword>
<keyword evidence="6 7" id="KW-1015">Disulfide bond</keyword>
<dbReference type="SMART" id="SM00192">
    <property type="entry name" value="LDLa"/>
    <property type="match status" value="3"/>
</dbReference>
<keyword evidence="5 8" id="KW-0472">Membrane</keyword>
<keyword evidence="9" id="KW-0675">Receptor</keyword>
<feature type="disulfide bond" evidence="7">
    <location>
        <begin position="822"/>
        <end position="837"/>
    </location>
</feature>
<dbReference type="Gene3D" id="2.40.128.620">
    <property type="match status" value="1"/>
</dbReference>
<evidence type="ECO:0000256" key="1">
    <source>
        <dbReference type="ARBA" id="ARBA00004167"/>
    </source>
</evidence>
<dbReference type="InterPro" id="IPR002172">
    <property type="entry name" value="LDrepeatLR_classA_rpt"/>
</dbReference>
<evidence type="ECO:0000256" key="8">
    <source>
        <dbReference type="SAM" id="Phobius"/>
    </source>
</evidence>
<organism evidence="9">
    <name type="scientific">Tetracapsuloides bryosalmonae</name>
    <dbReference type="NCBI Taxonomy" id="271932"/>
    <lineage>
        <taxon>Eukaryota</taxon>
        <taxon>Metazoa</taxon>
        <taxon>Cnidaria</taxon>
        <taxon>Myxozoa</taxon>
        <taxon>Malacosporea</taxon>
        <taxon>Malacovalvulida</taxon>
        <taxon>Saccosporidae</taxon>
        <taxon>Tetracapsuloides</taxon>
    </lineage>
</organism>
<dbReference type="PROSITE" id="PS50068">
    <property type="entry name" value="LDLRA_2"/>
    <property type="match status" value="2"/>
</dbReference>
<evidence type="ECO:0000256" key="7">
    <source>
        <dbReference type="PROSITE-ProRule" id="PRU00124"/>
    </source>
</evidence>
<keyword evidence="4 8" id="KW-1133">Transmembrane helix</keyword>
<evidence type="ECO:0000256" key="3">
    <source>
        <dbReference type="ARBA" id="ARBA00022737"/>
    </source>
</evidence>
<feature type="transmembrane region" description="Helical" evidence="8">
    <location>
        <begin position="2489"/>
        <end position="2511"/>
    </location>
</feature>
<accession>A0A7L8Y7Z7</accession>
<dbReference type="PRINTS" id="PR00261">
    <property type="entry name" value="LDLRECEPTOR"/>
</dbReference>
<reference evidence="9" key="1">
    <citation type="submission" date="2020-02" db="EMBL/GenBank/DDBJ databases">
        <authorList>
            <person name="Faber M."/>
            <person name="Yoon S."/>
            <person name="Shaw S."/>
            <person name="de Paiva Alves E."/>
            <person name="Okamura B."/>
            <person name="Hartikainen H."/>
            <person name="Secombes C.J."/>
            <person name="Holland J.W."/>
        </authorList>
    </citation>
    <scope>NUCLEOTIDE SEQUENCE</scope>
</reference>
<evidence type="ECO:0000256" key="4">
    <source>
        <dbReference type="ARBA" id="ARBA00022989"/>
    </source>
</evidence>
<evidence type="ECO:0000256" key="5">
    <source>
        <dbReference type="ARBA" id="ARBA00023136"/>
    </source>
</evidence>
<keyword evidence="2 8" id="KW-0812">Transmembrane</keyword>
<proteinExistence type="evidence at transcript level"/>
<comment type="subcellular location">
    <subcellularLocation>
        <location evidence="1">Membrane</location>
        <topology evidence="1">Single-pass membrane protein</topology>
    </subcellularLocation>
</comment>
<dbReference type="InterPro" id="IPR050685">
    <property type="entry name" value="LDLR"/>
</dbReference>
<evidence type="ECO:0000313" key="9">
    <source>
        <dbReference type="EMBL" id="QOI16855.1"/>
    </source>
</evidence>
<evidence type="ECO:0000256" key="6">
    <source>
        <dbReference type="ARBA" id="ARBA00023157"/>
    </source>
</evidence>
<name>A0A7L8Y7Z7_9CNID</name>
<evidence type="ECO:0000256" key="2">
    <source>
        <dbReference type="ARBA" id="ARBA00022692"/>
    </source>
</evidence>
<protein>
    <submittedName>
        <fullName evidence="9">Low density lipoprotein receptor class A-like protein 3</fullName>
    </submittedName>
</protein>